<dbReference type="Pfam" id="PF14431">
    <property type="entry name" value="YwqJ-deaminase"/>
    <property type="match status" value="1"/>
</dbReference>
<dbReference type="RefSeq" id="WP_203937865.1">
    <property type="nucleotide sequence ID" value="NZ_BAAAGJ010000012.1"/>
</dbReference>
<protein>
    <recommendedName>
        <fullName evidence="3">YwqJ-like deaminase</fullName>
    </recommendedName>
</protein>
<reference evidence="1" key="1">
    <citation type="submission" date="2021-01" db="EMBL/GenBank/DDBJ databases">
        <title>Whole genome shotgun sequence of Spirilliplanes yamanashiensis NBRC 15828.</title>
        <authorList>
            <person name="Komaki H."/>
            <person name="Tamura T."/>
        </authorList>
    </citation>
    <scope>NUCLEOTIDE SEQUENCE</scope>
    <source>
        <strain evidence="1">NBRC 15828</strain>
    </source>
</reference>
<sequence>MITRTDAEEIAAGWARRDSLLEGAEFEPVVDEFDLGFVVWTRRRVPDRSILGGGTTVIDRATGRLSTWPSVPTATVAQMYRQQHAAIVAPVRTADPELELRRNARRRPTPTVAAHVTLDGRLIVARGVKGDQQLRHHPLVAQWLAGNAPGELVRGAERHAEIVALSDALHEVDRLRAAEGLAPVTLAEARQAMRDRASFESFFVRERGDKLGGVPADLCGSCALCLVHFALVPQVEVHAARTVRIEPRPVPQPGRFPEDVGWALADGGWTAEPEDMMERFIAIRLEETAAKVGVGLESRLEPFEAAARALASMPFLSCHRRGPGLVHRIQPFALVGEESAHCADTLAEFGRLIGSRVFPIGCDVDTSDPIVIDERGRLFALDQGGEWFLGDSFDQGLVNLVAGGYQPRVRDDGTW</sequence>
<organism evidence="1 2">
    <name type="scientific">Spirilliplanes yamanashiensis</name>
    <dbReference type="NCBI Taxonomy" id="42233"/>
    <lineage>
        <taxon>Bacteria</taxon>
        <taxon>Bacillati</taxon>
        <taxon>Actinomycetota</taxon>
        <taxon>Actinomycetes</taxon>
        <taxon>Micromonosporales</taxon>
        <taxon>Micromonosporaceae</taxon>
        <taxon>Spirilliplanes</taxon>
    </lineage>
</organism>
<dbReference type="EMBL" id="BOOY01000011">
    <property type="protein sequence ID" value="GIJ02561.1"/>
    <property type="molecule type" value="Genomic_DNA"/>
</dbReference>
<accession>A0A8J4DIA4</accession>
<evidence type="ECO:0000313" key="2">
    <source>
        <dbReference type="Proteomes" id="UP000652013"/>
    </source>
</evidence>
<dbReference type="InterPro" id="IPR025850">
    <property type="entry name" value="SUKH-3"/>
</dbReference>
<evidence type="ECO:0000313" key="1">
    <source>
        <dbReference type="EMBL" id="GIJ02561.1"/>
    </source>
</evidence>
<dbReference type="Proteomes" id="UP000652013">
    <property type="component" value="Unassembled WGS sequence"/>
</dbReference>
<dbReference type="AlphaFoldDB" id="A0A8J4DIA4"/>
<proteinExistence type="predicted"/>
<keyword evidence="2" id="KW-1185">Reference proteome</keyword>
<name>A0A8J4DIA4_9ACTN</name>
<evidence type="ECO:0008006" key="3">
    <source>
        <dbReference type="Google" id="ProtNLM"/>
    </source>
</evidence>
<dbReference type="InterPro" id="IPR025968">
    <property type="entry name" value="YwqJ_deaminase"/>
</dbReference>
<gene>
    <name evidence="1" type="ORF">Sya03_19130</name>
</gene>
<comment type="caution">
    <text evidence="1">The sequence shown here is derived from an EMBL/GenBank/DDBJ whole genome shotgun (WGS) entry which is preliminary data.</text>
</comment>
<dbReference type="Pfam" id="PF14433">
    <property type="entry name" value="SUKH-3"/>
    <property type="match status" value="1"/>
</dbReference>